<dbReference type="PANTHER" id="PTHR20854">
    <property type="entry name" value="INOSITOL MONOPHOSPHATASE"/>
    <property type="match status" value="1"/>
</dbReference>
<dbReference type="GO" id="GO:0046872">
    <property type="term" value="F:metal ion binding"/>
    <property type="evidence" value="ECO:0007669"/>
    <property type="project" value="UniProtKB-KW"/>
</dbReference>
<dbReference type="EC" id="3.1.3.25" evidence="5"/>
<evidence type="ECO:0000256" key="2">
    <source>
        <dbReference type="ARBA" id="ARBA00022723"/>
    </source>
</evidence>
<dbReference type="Gene3D" id="3.30.540.10">
    <property type="entry name" value="Fructose-1,6-Bisphosphatase, subunit A, domain 1"/>
    <property type="match status" value="1"/>
</dbReference>
<dbReference type="AlphaFoldDB" id="A0A098EG41"/>
<keyword evidence="4" id="KW-0460">Magnesium</keyword>
<name>A0A098EG41_9ZZZZ</name>
<keyword evidence="2" id="KW-0479">Metal-binding</keyword>
<evidence type="ECO:0000256" key="4">
    <source>
        <dbReference type="ARBA" id="ARBA00022842"/>
    </source>
</evidence>
<protein>
    <submittedName>
        <fullName evidence="5">Putative Inositol-1-monophosphatase</fullName>
        <ecNumber evidence="5">3.1.3.25</ecNumber>
    </submittedName>
</protein>
<dbReference type="PRINTS" id="PR00377">
    <property type="entry name" value="IMPHPHTASES"/>
</dbReference>
<evidence type="ECO:0000313" key="5">
    <source>
        <dbReference type="EMBL" id="CEG14030.1"/>
    </source>
</evidence>
<gene>
    <name evidence="5" type="ORF">MSIBF_A930002</name>
</gene>
<evidence type="ECO:0000256" key="1">
    <source>
        <dbReference type="ARBA" id="ARBA00001946"/>
    </source>
</evidence>
<dbReference type="Gene3D" id="3.40.190.80">
    <property type="match status" value="1"/>
</dbReference>
<evidence type="ECO:0000256" key="3">
    <source>
        <dbReference type="ARBA" id="ARBA00022801"/>
    </source>
</evidence>
<sequence>MYEGVLNLFKNTGTKISESVGEIYGTDEASEIIGNGAGGDKTKKIDKVAEDIVISEISKSYDDFCLISEELGIKFFGKATEDNCNKFFFADPIDGSNNATRGIPMFATSLAFSTSQYIDDIKVGYVRNIFGEEYYASKGKGAYKAHKINNETDKHDKILMNSNGDNIEFLGVEFAPYGKNLDEISKIMQLAKHYRTVGSIALGLCYVASNALDAYIDLRPPRILDLTAAKLIIEEAGGLCFLSKENLRVDTTTKTNLIAGNRNVVEKIRKRLLFSTP</sequence>
<dbReference type="Pfam" id="PF00459">
    <property type="entry name" value="Inositol_P"/>
    <property type="match status" value="1"/>
</dbReference>
<dbReference type="EMBL" id="CCXY01000461">
    <property type="protein sequence ID" value="CEG14030.1"/>
    <property type="molecule type" value="Genomic_DNA"/>
</dbReference>
<dbReference type="GO" id="GO:0008934">
    <property type="term" value="F:inositol monophosphate 1-phosphatase activity"/>
    <property type="evidence" value="ECO:0007669"/>
    <property type="project" value="TreeGrafter"/>
</dbReference>
<dbReference type="InterPro" id="IPR000760">
    <property type="entry name" value="Inositol_monophosphatase-like"/>
</dbReference>
<proteinExistence type="predicted"/>
<accession>A0A098EG41</accession>
<dbReference type="GO" id="GO:0006020">
    <property type="term" value="P:inositol metabolic process"/>
    <property type="evidence" value="ECO:0007669"/>
    <property type="project" value="TreeGrafter"/>
</dbReference>
<keyword evidence="3 5" id="KW-0378">Hydrolase</keyword>
<dbReference type="PANTHER" id="PTHR20854:SF4">
    <property type="entry name" value="INOSITOL-1-MONOPHOSPHATASE-RELATED"/>
    <property type="match status" value="1"/>
</dbReference>
<dbReference type="GO" id="GO:0007165">
    <property type="term" value="P:signal transduction"/>
    <property type="evidence" value="ECO:0007669"/>
    <property type="project" value="TreeGrafter"/>
</dbReference>
<comment type="cofactor">
    <cofactor evidence="1">
        <name>Mg(2+)</name>
        <dbReference type="ChEBI" id="CHEBI:18420"/>
    </cofactor>
</comment>
<dbReference type="SUPFAM" id="SSF56655">
    <property type="entry name" value="Carbohydrate phosphatase"/>
    <property type="match status" value="1"/>
</dbReference>
<organism evidence="5">
    <name type="scientific">groundwater metagenome</name>
    <dbReference type="NCBI Taxonomy" id="717931"/>
    <lineage>
        <taxon>unclassified sequences</taxon>
        <taxon>metagenomes</taxon>
        <taxon>ecological metagenomes</taxon>
    </lineage>
</organism>
<reference evidence="5" key="1">
    <citation type="submission" date="2014-09" db="EMBL/GenBank/DDBJ databases">
        <authorList>
            <person name="Probst J Alexander"/>
        </authorList>
    </citation>
    <scope>NUCLEOTIDE SEQUENCE</scope>
</reference>
<dbReference type="FunFam" id="3.40.190.80:FF:000020">
    <property type="entry name" value="Fructose-1,6-bisphosphatase/inositol-1-monophosphatase"/>
    <property type="match status" value="1"/>
</dbReference>